<reference evidence="5" key="1">
    <citation type="submission" date="2022-06" db="EMBL/GenBank/DDBJ databases">
        <title>Genome sequence of Phormidium yuhuli AB48 isolated from an industrial photobioreactor environment.</title>
        <authorList>
            <person name="Qiu Y."/>
            <person name="Noonan A.J.C."/>
            <person name="Dofher K."/>
            <person name="Koch M."/>
            <person name="Kieft B."/>
            <person name="Lin X."/>
            <person name="Ziels R.M."/>
            <person name="Hallam S.J."/>
        </authorList>
    </citation>
    <scope>NUCLEOTIDE SEQUENCE</scope>
    <source>
        <strain evidence="5">AB48</strain>
    </source>
</reference>
<evidence type="ECO:0000259" key="4">
    <source>
        <dbReference type="PROSITE" id="PS50110"/>
    </source>
</evidence>
<comment type="subcellular location">
    <subcellularLocation>
        <location evidence="2">Cell septum</location>
    </subcellularLocation>
</comment>
<keyword evidence="2" id="KW-0364">Heterocyst</keyword>
<dbReference type="PANTHER" id="PTHR44591">
    <property type="entry name" value="STRESS RESPONSE REGULATOR PROTEIN 1"/>
    <property type="match status" value="1"/>
</dbReference>
<dbReference type="Proteomes" id="UP001056708">
    <property type="component" value="Chromosome"/>
</dbReference>
<dbReference type="SUPFAM" id="SSF52172">
    <property type="entry name" value="CheY-like"/>
    <property type="match status" value="1"/>
</dbReference>
<sequence length="387" mass="44101">MVQHSTAIRLIQQLAIQNQDQLTGQLNVSAASGERWSLYFCVGRLIWATNYSHPVRSLRRQLSAYCPEFDFGTLAVRESDRFVCWDYQVVWVLLKRNILDKEKAIAIIEQTITDVLFDLFQQERREPLQFETIHHEALSILRMQIVAVNLKQAIKRAKLAFDEWKEAGLAQVSPNLIPIIRNLEALQENVPVKAFEQLRNKVNGQRTLRELSILTKIDMTRLTKSLAPYIRKRWIDLIPGEEIEKPGLTPARTPPGPAARPRNKPLIACVDDSPQLCEQLGKIIESAGYEFISITDSVQALPILLEKRPQLIFLDLVMPVANGYEVCTQLRRMSQFAETPIVILTGNDGVVDRVRAKMVKASDFLGKPIDREKLLATVRKFVQVQVS</sequence>
<dbReference type="InterPro" id="IPR050595">
    <property type="entry name" value="Bact_response_regulator"/>
</dbReference>
<comment type="induction">
    <text evidence="2">By nitrogen starvation.</text>
</comment>
<dbReference type="PANTHER" id="PTHR44591:SF23">
    <property type="entry name" value="CHEY SUBFAMILY"/>
    <property type="match status" value="1"/>
</dbReference>
<dbReference type="PIRSF" id="PIRSF005897">
    <property type="entry name" value="RR_PatA"/>
    <property type="match status" value="1"/>
</dbReference>
<keyword evidence="2" id="KW-0902">Two-component regulatory system</keyword>
<gene>
    <name evidence="5" type="ORF">NEA10_07695</name>
</gene>
<evidence type="ECO:0000256" key="1">
    <source>
        <dbReference type="ARBA" id="ARBA00022553"/>
    </source>
</evidence>
<dbReference type="RefSeq" id="WP_252664743.1">
    <property type="nucleotide sequence ID" value="NZ_CP098611.1"/>
</dbReference>
<dbReference type="Pfam" id="PF14332">
    <property type="entry name" value="DUF4388"/>
    <property type="match status" value="1"/>
</dbReference>
<dbReference type="InterPro" id="IPR025497">
    <property type="entry name" value="PatA-like_N"/>
</dbReference>
<dbReference type="InterPro" id="IPR001789">
    <property type="entry name" value="Sig_transdc_resp-reg_receiver"/>
</dbReference>
<evidence type="ECO:0000313" key="5">
    <source>
        <dbReference type="EMBL" id="USR92591.1"/>
    </source>
</evidence>
<dbReference type="InterPro" id="IPR024186">
    <property type="entry name" value="Sig_transdc_resp-reg_PatA"/>
</dbReference>
<evidence type="ECO:0000256" key="3">
    <source>
        <dbReference type="PROSITE-ProRule" id="PRU00169"/>
    </source>
</evidence>
<keyword evidence="1 3" id="KW-0597">Phosphoprotein</keyword>
<feature type="domain" description="Response regulatory" evidence="4">
    <location>
        <begin position="266"/>
        <end position="382"/>
    </location>
</feature>
<evidence type="ECO:0000313" key="6">
    <source>
        <dbReference type="Proteomes" id="UP001056708"/>
    </source>
</evidence>
<feature type="modified residue" description="4-aspartylphosphate" evidence="3">
    <location>
        <position position="315"/>
    </location>
</feature>
<evidence type="ECO:0000256" key="2">
    <source>
        <dbReference type="PIRNR" id="PIRNR005897"/>
    </source>
</evidence>
<dbReference type="InterPro" id="IPR011006">
    <property type="entry name" value="CheY-like_superfamily"/>
</dbReference>
<protein>
    <recommendedName>
        <fullName evidence="2">Protein PatA</fullName>
    </recommendedName>
</protein>
<keyword evidence="6" id="KW-1185">Reference proteome</keyword>
<dbReference type="PROSITE" id="PS50110">
    <property type="entry name" value="RESPONSE_REGULATORY"/>
    <property type="match status" value="1"/>
</dbReference>
<dbReference type="Gene3D" id="3.40.50.2300">
    <property type="match status" value="1"/>
</dbReference>
<comment type="function">
    <text evidence="2">Controls heterocyst pattern formation.</text>
</comment>
<proteinExistence type="evidence at transcript level"/>
<dbReference type="Pfam" id="PF00072">
    <property type="entry name" value="Response_reg"/>
    <property type="match status" value="1"/>
</dbReference>
<name>A0ABY5AWA6_9CYAN</name>
<dbReference type="SMART" id="SM00448">
    <property type="entry name" value="REC"/>
    <property type="match status" value="1"/>
</dbReference>
<accession>A0ABY5AWA6</accession>
<organism evidence="5 6">
    <name type="scientific">Phormidium yuhuli AB48</name>
    <dbReference type="NCBI Taxonomy" id="2940671"/>
    <lineage>
        <taxon>Bacteria</taxon>
        <taxon>Bacillati</taxon>
        <taxon>Cyanobacteriota</taxon>
        <taxon>Cyanophyceae</taxon>
        <taxon>Oscillatoriophycideae</taxon>
        <taxon>Oscillatoriales</taxon>
        <taxon>Oscillatoriaceae</taxon>
        <taxon>Phormidium</taxon>
        <taxon>Phormidium yuhuli</taxon>
    </lineage>
</organism>
<dbReference type="EMBL" id="CP098611">
    <property type="protein sequence ID" value="USR92591.1"/>
    <property type="molecule type" value="Genomic_DNA"/>
</dbReference>